<evidence type="ECO:0000313" key="3">
    <source>
        <dbReference type="EMBL" id="KAH9360746.1"/>
    </source>
</evidence>
<dbReference type="EMBL" id="JABSTR010000001">
    <property type="protein sequence ID" value="KAH9360746.1"/>
    <property type="molecule type" value="Genomic_DNA"/>
</dbReference>
<organism evidence="3 4">
    <name type="scientific">Haemaphysalis longicornis</name>
    <name type="common">Bush tick</name>
    <dbReference type="NCBI Taxonomy" id="44386"/>
    <lineage>
        <taxon>Eukaryota</taxon>
        <taxon>Metazoa</taxon>
        <taxon>Ecdysozoa</taxon>
        <taxon>Arthropoda</taxon>
        <taxon>Chelicerata</taxon>
        <taxon>Arachnida</taxon>
        <taxon>Acari</taxon>
        <taxon>Parasitiformes</taxon>
        <taxon>Ixodida</taxon>
        <taxon>Ixodoidea</taxon>
        <taxon>Ixodidae</taxon>
        <taxon>Haemaphysalinae</taxon>
        <taxon>Haemaphysalis</taxon>
    </lineage>
</organism>
<feature type="region of interest" description="Disordered" evidence="1">
    <location>
        <begin position="1"/>
        <end position="28"/>
    </location>
</feature>
<keyword evidence="4" id="KW-1185">Reference proteome</keyword>
<dbReference type="VEuPathDB" id="VectorBase:HLOH_041700"/>
<keyword evidence="2" id="KW-0472">Membrane</keyword>
<gene>
    <name evidence="3" type="ORF">HPB48_020225</name>
</gene>
<sequence>MGMPPVSRFTAVPGKSSRRRGSDARQQNGMPLWGKLRMYALFLTEILCGKGVLNTFLVGVFRKITGPSDTSRCWPGPWAFVVRRLLFADYNGTTVSGRYVQEQKDGHCRDTLIASLMGPTKAQREGDEKKRRAHSA</sequence>
<evidence type="ECO:0000256" key="2">
    <source>
        <dbReference type="SAM" id="Phobius"/>
    </source>
</evidence>
<dbReference type="AlphaFoldDB" id="A0A9J6FCM2"/>
<dbReference type="Proteomes" id="UP000821853">
    <property type="component" value="Chromosome 1"/>
</dbReference>
<proteinExistence type="predicted"/>
<evidence type="ECO:0000256" key="1">
    <source>
        <dbReference type="SAM" id="MobiDB-lite"/>
    </source>
</evidence>
<comment type="caution">
    <text evidence="3">The sequence shown here is derived from an EMBL/GenBank/DDBJ whole genome shotgun (WGS) entry which is preliminary data.</text>
</comment>
<feature type="transmembrane region" description="Helical" evidence="2">
    <location>
        <begin position="38"/>
        <end position="61"/>
    </location>
</feature>
<keyword evidence="2" id="KW-0812">Transmembrane</keyword>
<reference evidence="3 4" key="1">
    <citation type="journal article" date="2020" name="Cell">
        <title>Large-Scale Comparative Analyses of Tick Genomes Elucidate Their Genetic Diversity and Vector Capacities.</title>
        <authorList>
            <consortium name="Tick Genome and Microbiome Consortium (TIGMIC)"/>
            <person name="Jia N."/>
            <person name="Wang J."/>
            <person name="Shi W."/>
            <person name="Du L."/>
            <person name="Sun Y."/>
            <person name="Zhan W."/>
            <person name="Jiang J.F."/>
            <person name="Wang Q."/>
            <person name="Zhang B."/>
            <person name="Ji P."/>
            <person name="Bell-Sakyi L."/>
            <person name="Cui X.M."/>
            <person name="Yuan T.T."/>
            <person name="Jiang B.G."/>
            <person name="Yang W.F."/>
            <person name="Lam T.T."/>
            <person name="Chang Q.C."/>
            <person name="Ding S.J."/>
            <person name="Wang X.J."/>
            <person name="Zhu J.G."/>
            <person name="Ruan X.D."/>
            <person name="Zhao L."/>
            <person name="Wei J.T."/>
            <person name="Ye R.Z."/>
            <person name="Que T.C."/>
            <person name="Du C.H."/>
            <person name="Zhou Y.H."/>
            <person name="Cheng J.X."/>
            <person name="Dai P.F."/>
            <person name="Guo W.B."/>
            <person name="Han X.H."/>
            <person name="Huang E.J."/>
            <person name="Li L.F."/>
            <person name="Wei W."/>
            <person name="Gao Y.C."/>
            <person name="Liu J.Z."/>
            <person name="Shao H.Z."/>
            <person name="Wang X."/>
            <person name="Wang C.C."/>
            <person name="Yang T.C."/>
            <person name="Huo Q.B."/>
            <person name="Li W."/>
            <person name="Chen H.Y."/>
            <person name="Chen S.E."/>
            <person name="Zhou L.G."/>
            <person name="Ni X.B."/>
            <person name="Tian J.H."/>
            <person name="Sheng Y."/>
            <person name="Liu T."/>
            <person name="Pan Y.S."/>
            <person name="Xia L.Y."/>
            <person name="Li J."/>
            <person name="Zhao F."/>
            <person name="Cao W.C."/>
        </authorList>
    </citation>
    <scope>NUCLEOTIDE SEQUENCE [LARGE SCALE GENOMIC DNA]</scope>
    <source>
        <strain evidence="3">HaeL-2018</strain>
    </source>
</reference>
<name>A0A9J6FCM2_HAELO</name>
<keyword evidence="2" id="KW-1133">Transmembrane helix</keyword>
<protein>
    <submittedName>
        <fullName evidence="3">Uncharacterized protein</fullName>
    </submittedName>
</protein>
<accession>A0A9J6FCM2</accession>
<evidence type="ECO:0000313" key="4">
    <source>
        <dbReference type="Proteomes" id="UP000821853"/>
    </source>
</evidence>